<evidence type="ECO:0000256" key="8">
    <source>
        <dbReference type="ARBA" id="ARBA00022989"/>
    </source>
</evidence>
<evidence type="ECO:0000256" key="10">
    <source>
        <dbReference type="ARBA" id="ARBA00023136"/>
    </source>
</evidence>
<name>A0A2T0N0D0_9ACTN</name>
<dbReference type="AlphaFoldDB" id="A0A2T0N0D0"/>
<dbReference type="RefSeq" id="WP_106240289.1">
    <property type="nucleotide sequence ID" value="NZ_PVNG01000007.1"/>
</dbReference>
<keyword evidence="4" id="KW-0597">Phosphoprotein</keyword>
<keyword evidence="10 11" id="KW-0472">Membrane</keyword>
<evidence type="ECO:0000256" key="11">
    <source>
        <dbReference type="SAM" id="Phobius"/>
    </source>
</evidence>
<keyword evidence="9" id="KW-0902">Two-component regulatory system</keyword>
<dbReference type="CDD" id="cd00082">
    <property type="entry name" value="HisKA"/>
    <property type="match status" value="1"/>
</dbReference>
<evidence type="ECO:0000256" key="6">
    <source>
        <dbReference type="ARBA" id="ARBA00022692"/>
    </source>
</evidence>
<dbReference type="InterPro" id="IPR004358">
    <property type="entry name" value="Sig_transdc_His_kin-like_C"/>
</dbReference>
<evidence type="ECO:0000256" key="3">
    <source>
        <dbReference type="ARBA" id="ARBA00012438"/>
    </source>
</evidence>
<comment type="catalytic activity">
    <reaction evidence="1">
        <text>ATP + protein L-histidine = ADP + protein N-phospho-L-histidine.</text>
        <dbReference type="EC" id="2.7.13.3"/>
    </reaction>
</comment>
<keyword evidence="15" id="KW-1185">Reference proteome</keyword>
<accession>A0A2T0N0D0</accession>
<dbReference type="InterPro" id="IPR005467">
    <property type="entry name" value="His_kinase_dom"/>
</dbReference>
<evidence type="ECO:0000256" key="7">
    <source>
        <dbReference type="ARBA" id="ARBA00022777"/>
    </source>
</evidence>
<dbReference type="InterPro" id="IPR036890">
    <property type="entry name" value="HATPase_C_sf"/>
</dbReference>
<sequence length="457" mass="49346">MKCLSGPVRRRCALIAGAAAVAVSILFAALLMILFHRLSSDRVHYMVDRAADTLALRVERGQVRNPIDCCSINQLQVVGPTGQVEAASRQLQGEPALSRLVPLLSNESTATEVVCGQVIPGPRPCSHVVRHQVYRDEQRWYVFAAAPAIPFYVHPSLVATFIAGVLCISGAVAYSARRIVGASLAPVGIIRSSLDEINATNLSRRVPVPAPHDEIHDVAESINYTLGRLENAIEQQRCFASDASHDLRNPITAMRAEVEDAMLDPDQPAVSVLGDTLLTHLDRMHGICADLLIIARLETEIPGRRDRVDLGDLVAAEHARRHSAKQVNIDTEPGVIVASDRLLLARLVGNLLDNAERHAETTITITIHRTMDVSPESPHGSAVLEVLDDGAGIPPDKREMVFQRFVRLDESRQRDPAGTGLGLAISRQIAEAGGGTLTIADSPGGARFVLRLPAVPP</sequence>
<evidence type="ECO:0000256" key="9">
    <source>
        <dbReference type="ARBA" id="ARBA00023012"/>
    </source>
</evidence>
<dbReference type="OrthoDB" id="9786919at2"/>
<feature type="domain" description="HAMP" evidence="13">
    <location>
        <begin position="181"/>
        <end position="234"/>
    </location>
</feature>
<dbReference type="InterPro" id="IPR003594">
    <property type="entry name" value="HATPase_dom"/>
</dbReference>
<dbReference type="Pfam" id="PF00512">
    <property type="entry name" value="HisKA"/>
    <property type="match status" value="1"/>
</dbReference>
<dbReference type="PANTHER" id="PTHR45436">
    <property type="entry name" value="SENSOR HISTIDINE KINASE YKOH"/>
    <property type="match status" value="1"/>
</dbReference>
<reference evidence="14 15" key="1">
    <citation type="submission" date="2018-03" db="EMBL/GenBank/DDBJ databases">
        <title>Genomic Encyclopedia of Type Strains, Phase III (KMG-III): the genomes of soil and plant-associated and newly described type strains.</title>
        <authorList>
            <person name="Whitman W."/>
        </authorList>
    </citation>
    <scope>NUCLEOTIDE SEQUENCE [LARGE SCALE GENOMIC DNA]</scope>
    <source>
        <strain evidence="14 15">CGMCC 4.7104</strain>
    </source>
</reference>
<dbReference type="Gene3D" id="3.30.565.10">
    <property type="entry name" value="Histidine kinase-like ATPase, C-terminal domain"/>
    <property type="match status" value="1"/>
</dbReference>
<gene>
    <name evidence="14" type="ORF">B0I32_10734</name>
</gene>
<feature type="transmembrane region" description="Helical" evidence="11">
    <location>
        <begin position="12"/>
        <end position="35"/>
    </location>
</feature>
<dbReference type="SUPFAM" id="SSF47384">
    <property type="entry name" value="Homodimeric domain of signal transducing histidine kinase"/>
    <property type="match status" value="1"/>
</dbReference>
<dbReference type="Gene3D" id="1.10.287.130">
    <property type="match status" value="1"/>
</dbReference>
<dbReference type="InterPro" id="IPR003660">
    <property type="entry name" value="HAMP_dom"/>
</dbReference>
<comment type="subcellular location">
    <subcellularLocation>
        <location evidence="2">Cell membrane</location>
    </subcellularLocation>
</comment>
<dbReference type="GO" id="GO:0000155">
    <property type="term" value="F:phosphorelay sensor kinase activity"/>
    <property type="evidence" value="ECO:0007669"/>
    <property type="project" value="InterPro"/>
</dbReference>
<dbReference type="InterPro" id="IPR003661">
    <property type="entry name" value="HisK_dim/P_dom"/>
</dbReference>
<dbReference type="InterPro" id="IPR050428">
    <property type="entry name" value="TCS_sensor_his_kinase"/>
</dbReference>
<evidence type="ECO:0000256" key="4">
    <source>
        <dbReference type="ARBA" id="ARBA00022553"/>
    </source>
</evidence>
<protein>
    <recommendedName>
        <fullName evidence="3">histidine kinase</fullName>
        <ecNumber evidence="3">2.7.13.3</ecNumber>
    </recommendedName>
</protein>
<dbReference type="SMART" id="SM00304">
    <property type="entry name" value="HAMP"/>
    <property type="match status" value="1"/>
</dbReference>
<dbReference type="EMBL" id="PVNG01000007">
    <property type="protein sequence ID" value="PRX65274.1"/>
    <property type="molecule type" value="Genomic_DNA"/>
</dbReference>
<evidence type="ECO:0000256" key="2">
    <source>
        <dbReference type="ARBA" id="ARBA00004236"/>
    </source>
</evidence>
<dbReference type="InterPro" id="IPR036097">
    <property type="entry name" value="HisK_dim/P_sf"/>
</dbReference>
<keyword evidence="6 11" id="KW-0812">Transmembrane</keyword>
<dbReference type="GO" id="GO:0005886">
    <property type="term" value="C:plasma membrane"/>
    <property type="evidence" value="ECO:0007669"/>
    <property type="project" value="UniProtKB-SubCell"/>
</dbReference>
<organism evidence="14 15">
    <name type="scientific">Nonomuraea fuscirosea</name>
    <dbReference type="NCBI Taxonomy" id="1291556"/>
    <lineage>
        <taxon>Bacteria</taxon>
        <taxon>Bacillati</taxon>
        <taxon>Actinomycetota</taxon>
        <taxon>Actinomycetes</taxon>
        <taxon>Streptosporangiales</taxon>
        <taxon>Streptosporangiaceae</taxon>
        <taxon>Nonomuraea</taxon>
    </lineage>
</organism>
<dbReference type="PROSITE" id="PS50885">
    <property type="entry name" value="HAMP"/>
    <property type="match status" value="1"/>
</dbReference>
<feature type="domain" description="Histidine kinase" evidence="12">
    <location>
        <begin position="242"/>
        <end position="456"/>
    </location>
</feature>
<dbReference type="EC" id="2.7.13.3" evidence="3"/>
<dbReference type="Proteomes" id="UP000238312">
    <property type="component" value="Unassembled WGS sequence"/>
</dbReference>
<evidence type="ECO:0000256" key="5">
    <source>
        <dbReference type="ARBA" id="ARBA00022679"/>
    </source>
</evidence>
<dbReference type="PRINTS" id="PR00344">
    <property type="entry name" value="BCTRLSENSOR"/>
</dbReference>
<dbReference type="SMART" id="SM00387">
    <property type="entry name" value="HATPase_c"/>
    <property type="match status" value="1"/>
</dbReference>
<keyword evidence="5" id="KW-0808">Transferase</keyword>
<dbReference type="PANTHER" id="PTHR45436:SF5">
    <property type="entry name" value="SENSOR HISTIDINE KINASE TRCS"/>
    <property type="match status" value="1"/>
</dbReference>
<dbReference type="Pfam" id="PF02518">
    <property type="entry name" value="HATPase_c"/>
    <property type="match status" value="1"/>
</dbReference>
<dbReference type="SUPFAM" id="SSF55874">
    <property type="entry name" value="ATPase domain of HSP90 chaperone/DNA topoisomerase II/histidine kinase"/>
    <property type="match status" value="1"/>
</dbReference>
<keyword evidence="8 11" id="KW-1133">Transmembrane helix</keyword>
<dbReference type="SMART" id="SM00388">
    <property type="entry name" value="HisKA"/>
    <property type="match status" value="1"/>
</dbReference>
<dbReference type="Pfam" id="PF00672">
    <property type="entry name" value="HAMP"/>
    <property type="match status" value="1"/>
</dbReference>
<comment type="caution">
    <text evidence="14">The sequence shown here is derived from an EMBL/GenBank/DDBJ whole genome shotgun (WGS) entry which is preliminary data.</text>
</comment>
<proteinExistence type="predicted"/>
<dbReference type="PROSITE" id="PS50109">
    <property type="entry name" value="HIS_KIN"/>
    <property type="match status" value="1"/>
</dbReference>
<evidence type="ECO:0000259" key="12">
    <source>
        <dbReference type="PROSITE" id="PS50109"/>
    </source>
</evidence>
<keyword evidence="7 14" id="KW-0418">Kinase</keyword>
<evidence type="ECO:0000313" key="15">
    <source>
        <dbReference type="Proteomes" id="UP000238312"/>
    </source>
</evidence>
<evidence type="ECO:0000313" key="14">
    <source>
        <dbReference type="EMBL" id="PRX65274.1"/>
    </source>
</evidence>
<evidence type="ECO:0000256" key="1">
    <source>
        <dbReference type="ARBA" id="ARBA00000085"/>
    </source>
</evidence>
<evidence type="ECO:0000259" key="13">
    <source>
        <dbReference type="PROSITE" id="PS50885"/>
    </source>
</evidence>